<sequence>MSARHDWYQSDSKVTVTVMLKNAAEKNCKVNIGESTISVSADDYSLGLELFRPIDAAKSTYKITPYKVEIVLAKSSAERWESLEKKKEVAPEPKKNFHDWDKLAKEITESDAKEAEGEEALERLFKKIYSDSSEEVKRAMNKSYSESGGTVLSTNWKDVGDKPVEVKPPDGIEFKKW</sequence>
<dbReference type="InterPro" id="IPR007052">
    <property type="entry name" value="CS_dom"/>
</dbReference>
<dbReference type="PANTHER" id="PTHR45862">
    <property type="entry name" value="PROTEIN SGT1 HOMOLOG"/>
    <property type="match status" value="1"/>
</dbReference>
<feature type="domain" description="SGS" evidence="2">
    <location>
        <begin position="89"/>
        <end position="177"/>
    </location>
</feature>
<feature type="compositionally biased region" description="Polar residues" evidence="1">
    <location>
        <begin position="142"/>
        <end position="156"/>
    </location>
</feature>
<evidence type="ECO:0000259" key="2">
    <source>
        <dbReference type="PROSITE" id="PS51048"/>
    </source>
</evidence>
<name>A0A0K8TRE9_TABBR</name>
<protein>
    <submittedName>
        <fullName evidence="4">Putative suppressor of g2 allele of skp1</fullName>
    </submittedName>
</protein>
<evidence type="ECO:0000256" key="1">
    <source>
        <dbReference type="SAM" id="MobiDB-lite"/>
    </source>
</evidence>
<evidence type="ECO:0000313" key="4">
    <source>
        <dbReference type="EMBL" id="JAI16942.1"/>
    </source>
</evidence>
<dbReference type="GO" id="GO:0051087">
    <property type="term" value="F:protein-folding chaperone binding"/>
    <property type="evidence" value="ECO:0007669"/>
    <property type="project" value="InterPro"/>
</dbReference>
<evidence type="ECO:0000259" key="3">
    <source>
        <dbReference type="PROSITE" id="PS51203"/>
    </source>
</evidence>
<dbReference type="CDD" id="cd06466">
    <property type="entry name" value="p23_CS_SGT1_like"/>
    <property type="match status" value="1"/>
</dbReference>
<dbReference type="EMBL" id="GDAI01000661">
    <property type="protein sequence ID" value="JAI16942.1"/>
    <property type="molecule type" value="mRNA"/>
</dbReference>
<dbReference type="InterPro" id="IPR007699">
    <property type="entry name" value="SGS_dom"/>
</dbReference>
<organism evidence="4">
    <name type="scientific">Tabanus bromius</name>
    <name type="common">Band-eyed brown horse fly</name>
    <dbReference type="NCBI Taxonomy" id="304241"/>
    <lineage>
        <taxon>Eukaryota</taxon>
        <taxon>Metazoa</taxon>
        <taxon>Ecdysozoa</taxon>
        <taxon>Arthropoda</taxon>
        <taxon>Hexapoda</taxon>
        <taxon>Insecta</taxon>
        <taxon>Pterygota</taxon>
        <taxon>Neoptera</taxon>
        <taxon>Endopterygota</taxon>
        <taxon>Diptera</taxon>
        <taxon>Brachycera</taxon>
        <taxon>Tabanomorpha</taxon>
        <taxon>Tabanoidea</taxon>
        <taxon>Tabanidae</taxon>
        <taxon>Tabanus</taxon>
    </lineage>
</organism>
<feature type="region of interest" description="Disordered" evidence="1">
    <location>
        <begin position="140"/>
        <end position="165"/>
    </location>
</feature>
<dbReference type="PROSITE" id="PS51048">
    <property type="entry name" value="SGS"/>
    <property type="match status" value="1"/>
</dbReference>
<dbReference type="InterPro" id="IPR044563">
    <property type="entry name" value="Sgt1-like"/>
</dbReference>
<feature type="domain" description="CS" evidence="3">
    <location>
        <begin position="1"/>
        <end position="84"/>
    </location>
</feature>
<dbReference type="Gene3D" id="2.60.40.790">
    <property type="match status" value="1"/>
</dbReference>
<dbReference type="PROSITE" id="PS51203">
    <property type="entry name" value="CS"/>
    <property type="match status" value="1"/>
</dbReference>
<reference evidence="4" key="1">
    <citation type="journal article" date="2015" name="Insect Biochem. Mol. Biol.">
        <title>An insight into the sialome of the horse fly, Tabanus bromius.</title>
        <authorList>
            <person name="Ribeiro J.M."/>
            <person name="Kazimirova M."/>
            <person name="Takac P."/>
            <person name="Andersen J.F."/>
            <person name="Francischetti I.M."/>
        </authorList>
    </citation>
    <scope>NUCLEOTIDE SEQUENCE</scope>
</reference>
<dbReference type="Pfam" id="PF04969">
    <property type="entry name" value="CS"/>
    <property type="match status" value="1"/>
</dbReference>
<accession>A0A0K8TRE9</accession>
<dbReference type="AlphaFoldDB" id="A0A0K8TRE9"/>
<dbReference type="InterPro" id="IPR008978">
    <property type="entry name" value="HSP20-like_chaperone"/>
</dbReference>
<dbReference type="Pfam" id="PF05002">
    <property type="entry name" value="SGS"/>
    <property type="match status" value="1"/>
</dbReference>
<proteinExistence type="evidence at transcript level"/>
<dbReference type="SUPFAM" id="SSF49764">
    <property type="entry name" value="HSP20-like chaperones"/>
    <property type="match status" value="1"/>
</dbReference>